<comment type="similarity">
    <text evidence="1 4">Belongs to the bacterial solute-binding protein 3 family.</text>
</comment>
<evidence type="ECO:0000256" key="4">
    <source>
        <dbReference type="RuleBase" id="RU003744"/>
    </source>
</evidence>
<sequence length="276" mass="29108">MDGSTLSPSKDPPVNISKRHFALCLASAALLAAGGAQAQSALDNVLKTKTIRIAIPTDYPPYGSVDKNMVPQGLDIDMAQLIGARLGVKVELLPVTSANRIPYLQTHKADLVISTLGKNAEREKVIDFTSAYAPFFQGVFGPKSMSIKSFADLAGKTVATTRGAMEDQELAKVAPASLEYRRFEDNSATIAAFVAGQTQTIAASGAVAAEMIAKNPQINAEFKLLLKDSPCFVGVSKGEDALKAKVNEIIAGAKKDGTLDAMSKKWLGKVAGDLPV</sequence>
<dbReference type="Proteomes" id="UP000186609">
    <property type="component" value="Chromosome"/>
</dbReference>
<dbReference type="RefSeq" id="WP_076199731.1">
    <property type="nucleotide sequence ID" value="NZ_CP019236.1"/>
</dbReference>
<keyword evidence="2" id="KW-0813">Transport</keyword>
<proteinExistence type="inferred from homology"/>
<evidence type="ECO:0000256" key="5">
    <source>
        <dbReference type="SAM" id="SignalP"/>
    </source>
</evidence>
<evidence type="ECO:0000256" key="1">
    <source>
        <dbReference type="ARBA" id="ARBA00010333"/>
    </source>
</evidence>
<dbReference type="CDD" id="cd01072">
    <property type="entry name" value="PBP2_SMa0082_like"/>
    <property type="match status" value="1"/>
</dbReference>
<evidence type="ECO:0000256" key="3">
    <source>
        <dbReference type="ARBA" id="ARBA00022729"/>
    </source>
</evidence>
<dbReference type="STRING" id="1842727.RD110_12105"/>
<feature type="domain" description="Solute-binding protein family 3/N-terminal" evidence="6">
    <location>
        <begin position="50"/>
        <end position="270"/>
    </location>
</feature>
<dbReference type="KEGG" id="rhy:RD110_12105"/>
<evidence type="ECO:0000313" key="8">
    <source>
        <dbReference type="Proteomes" id="UP000186609"/>
    </source>
</evidence>
<protein>
    <submittedName>
        <fullName evidence="7">Amino acid ABC transporter substrate-binding protein</fullName>
    </submittedName>
</protein>
<dbReference type="InterPro" id="IPR001638">
    <property type="entry name" value="Solute-binding_3/MltF_N"/>
</dbReference>
<dbReference type="GO" id="GO:0006865">
    <property type="term" value="P:amino acid transport"/>
    <property type="evidence" value="ECO:0007669"/>
    <property type="project" value="TreeGrafter"/>
</dbReference>
<reference evidence="7 8" key="1">
    <citation type="submission" date="2017-01" db="EMBL/GenBank/DDBJ databases">
        <authorList>
            <person name="Mah S.A."/>
            <person name="Swanson W.J."/>
            <person name="Moy G.W."/>
            <person name="Vacquier V.D."/>
        </authorList>
    </citation>
    <scope>NUCLEOTIDE SEQUENCE [LARGE SCALE GENOMIC DNA]</scope>
    <source>
        <strain evidence="7 8">DCY110</strain>
    </source>
</reference>
<dbReference type="PANTHER" id="PTHR30085">
    <property type="entry name" value="AMINO ACID ABC TRANSPORTER PERMEASE"/>
    <property type="match status" value="1"/>
</dbReference>
<accession>A0A1P8JVS7</accession>
<dbReference type="GO" id="GO:0030288">
    <property type="term" value="C:outer membrane-bounded periplasmic space"/>
    <property type="evidence" value="ECO:0007669"/>
    <property type="project" value="TreeGrafter"/>
</dbReference>
<dbReference type="GO" id="GO:0005576">
    <property type="term" value="C:extracellular region"/>
    <property type="evidence" value="ECO:0007669"/>
    <property type="project" value="TreeGrafter"/>
</dbReference>
<dbReference type="OrthoDB" id="5363083at2"/>
<dbReference type="PROSITE" id="PS01039">
    <property type="entry name" value="SBP_BACTERIAL_3"/>
    <property type="match status" value="1"/>
</dbReference>
<dbReference type="InterPro" id="IPR018313">
    <property type="entry name" value="SBP_3_CS"/>
</dbReference>
<dbReference type="PANTHER" id="PTHR30085:SF6">
    <property type="entry name" value="ABC TRANSPORTER GLUTAMINE-BINDING PROTEIN GLNH"/>
    <property type="match status" value="1"/>
</dbReference>
<organism evidence="7 8">
    <name type="scientific">Rhodoferax koreensis</name>
    <dbReference type="NCBI Taxonomy" id="1842727"/>
    <lineage>
        <taxon>Bacteria</taxon>
        <taxon>Pseudomonadati</taxon>
        <taxon>Pseudomonadota</taxon>
        <taxon>Betaproteobacteria</taxon>
        <taxon>Burkholderiales</taxon>
        <taxon>Comamonadaceae</taxon>
        <taxon>Rhodoferax</taxon>
    </lineage>
</organism>
<name>A0A1P8JVS7_9BURK</name>
<dbReference type="Gene3D" id="3.40.190.10">
    <property type="entry name" value="Periplasmic binding protein-like II"/>
    <property type="match status" value="2"/>
</dbReference>
<feature type="chain" id="PRO_5013269913" evidence="5">
    <location>
        <begin position="39"/>
        <end position="276"/>
    </location>
</feature>
<evidence type="ECO:0000256" key="2">
    <source>
        <dbReference type="ARBA" id="ARBA00022448"/>
    </source>
</evidence>
<dbReference type="EMBL" id="CP019236">
    <property type="protein sequence ID" value="APW37852.1"/>
    <property type="molecule type" value="Genomic_DNA"/>
</dbReference>
<dbReference type="Pfam" id="PF00497">
    <property type="entry name" value="SBP_bac_3"/>
    <property type="match status" value="1"/>
</dbReference>
<dbReference type="AlphaFoldDB" id="A0A1P8JVS7"/>
<gene>
    <name evidence="7" type="ORF">RD110_12105</name>
</gene>
<keyword evidence="3 5" id="KW-0732">Signal</keyword>
<evidence type="ECO:0000313" key="7">
    <source>
        <dbReference type="EMBL" id="APW37852.1"/>
    </source>
</evidence>
<dbReference type="InterPro" id="IPR051455">
    <property type="entry name" value="Bact_solute-bind_prot3"/>
</dbReference>
<dbReference type="SUPFAM" id="SSF53850">
    <property type="entry name" value="Periplasmic binding protein-like II"/>
    <property type="match status" value="1"/>
</dbReference>
<evidence type="ECO:0000259" key="6">
    <source>
        <dbReference type="SMART" id="SM00062"/>
    </source>
</evidence>
<keyword evidence="8" id="KW-1185">Reference proteome</keyword>
<dbReference type="SMART" id="SM00062">
    <property type="entry name" value="PBPb"/>
    <property type="match status" value="1"/>
</dbReference>
<feature type="signal peptide" evidence="5">
    <location>
        <begin position="1"/>
        <end position="38"/>
    </location>
</feature>